<name>A0A9Q0NHS6_SALVM</name>
<feature type="compositionally biased region" description="Polar residues" evidence="1">
    <location>
        <begin position="32"/>
        <end position="41"/>
    </location>
</feature>
<feature type="compositionally biased region" description="Basic and acidic residues" evidence="1">
    <location>
        <begin position="46"/>
        <end position="57"/>
    </location>
</feature>
<feature type="region of interest" description="Disordered" evidence="1">
    <location>
        <begin position="1"/>
        <end position="77"/>
    </location>
</feature>
<accession>A0A9Q0NHS6</accession>
<evidence type="ECO:0000313" key="2">
    <source>
        <dbReference type="EMBL" id="KAJ6670134.1"/>
    </source>
</evidence>
<comment type="caution">
    <text evidence="2">The sequence shown here is derived from an EMBL/GenBank/DDBJ whole genome shotgun (WGS) entry which is preliminary data.</text>
</comment>
<organism evidence="2 3">
    <name type="scientific">Salix viminalis</name>
    <name type="common">Common osier</name>
    <name type="synonym">Basket willow</name>
    <dbReference type="NCBI Taxonomy" id="40686"/>
    <lineage>
        <taxon>Eukaryota</taxon>
        <taxon>Viridiplantae</taxon>
        <taxon>Streptophyta</taxon>
        <taxon>Embryophyta</taxon>
        <taxon>Tracheophyta</taxon>
        <taxon>Spermatophyta</taxon>
        <taxon>Magnoliopsida</taxon>
        <taxon>eudicotyledons</taxon>
        <taxon>Gunneridae</taxon>
        <taxon>Pentapetalae</taxon>
        <taxon>rosids</taxon>
        <taxon>fabids</taxon>
        <taxon>Malpighiales</taxon>
        <taxon>Salicaceae</taxon>
        <taxon>Saliceae</taxon>
        <taxon>Salix</taxon>
    </lineage>
</organism>
<dbReference type="AlphaFoldDB" id="A0A9Q0NHS6"/>
<evidence type="ECO:0000313" key="3">
    <source>
        <dbReference type="Proteomes" id="UP001151529"/>
    </source>
</evidence>
<feature type="region of interest" description="Disordered" evidence="1">
    <location>
        <begin position="95"/>
        <end position="116"/>
    </location>
</feature>
<dbReference type="EMBL" id="JAPFFL010000200">
    <property type="protein sequence ID" value="KAJ6670134.1"/>
    <property type="molecule type" value="Genomic_DNA"/>
</dbReference>
<feature type="compositionally biased region" description="Basic and acidic residues" evidence="1">
    <location>
        <begin position="19"/>
        <end position="30"/>
    </location>
</feature>
<sequence length="116" mass="12191">MAGTVRSAQVKSSNGGLKNGKEKAESEKAGTEMSQHVKSSTGGLKNGKEKAEAEKAGTEMSPNVKNSKGGLKNGNVTERRKFVAPVLIQPRAVKGKEKEWNRAIPTNKGAGDGATR</sequence>
<keyword evidence="3" id="KW-1185">Reference proteome</keyword>
<protein>
    <submittedName>
        <fullName evidence="2">Uncharacterized protein</fullName>
    </submittedName>
</protein>
<evidence type="ECO:0000256" key="1">
    <source>
        <dbReference type="SAM" id="MobiDB-lite"/>
    </source>
</evidence>
<dbReference type="Proteomes" id="UP001151529">
    <property type="component" value="Unassembled WGS sequence"/>
</dbReference>
<gene>
    <name evidence="2" type="ORF">OIU85_017809</name>
</gene>
<reference evidence="2 3" key="1">
    <citation type="journal article" date="2023" name="Int. J. Mol. Sci.">
        <title>De Novo Assembly and Annotation of 11 Diverse Shrub Willow (Salix) Genomes Reveals Novel Gene Organization in Sex-Linked Regions.</title>
        <authorList>
            <person name="Hyden B."/>
            <person name="Feng K."/>
            <person name="Yates T.B."/>
            <person name="Jawdy S."/>
            <person name="Cereghino C."/>
            <person name="Smart L.B."/>
            <person name="Muchero W."/>
        </authorList>
    </citation>
    <scope>NUCLEOTIDE SEQUENCE [LARGE SCALE GENOMIC DNA]</scope>
    <source>
        <tissue evidence="2">Shoot tip</tissue>
    </source>
</reference>
<proteinExistence type="predicted"/>
<feature type="compositionally biased region" description="Polar residues" evidence="1">
    <location>
        <begin position="1"/>
        <end position="16"/>
    </location>
</feature>